<protein>
    <submittedName>
        <fullName evidence="1">Uncharacterized protein</fullName>
    </submittedName>
</protein>
<evidence type="ECO:0000313" key="1">
    <source>
        <dbReference type="EMBL" id="KAI5061494.1"/>
    </source>
</evidence>
<dbReference type="Proteomes" id="UP000886520">
    <property type="component" value="Chromosome 23"/>
</dbReference>
<reference evidence="1" key="1">
    <citation type="submission" date="2021-01" db="EMBL/GenBank/DDBJ databases">
        <title>Adiantum capillus-veneris genome.</title>
        <authorList>
            <person name="Fang Y."/>
            <person name="Liao Q."/>
        </authorList>
    </citation>
    <scope>NUCLEOTIDE SEQUENCE</scope>
    <source>
        <strain evidence="1">H3</strain>
        <tissue evidence="1">Leaf</tissue>
    </source>
</reference>
<organism evidence="1 2">
    <name type="scientific">Adiantum capillus-veneris</name>
    <name type="common">Maidenhair fern</name>
    <dbReference type="NCBI Taxonomy" id="13818"/>
    <lineage>
        <taxon>Eukaryota</taxon>
        <taxon>Viridiplantae</taxon>
        <taxon>Streptophyta</taxon>
        <taxon>Embryophyta</taxon>
        <taxon>Tracheophyta</taxon>
        <taxon>Polypodiopsida</taxon>
        <taxon>Polypodiidae</taxon>
        <taxon>Polypodiales</taxon>
        <taxon>Pteridineae</taxon>
        <taxon>Pteridaceae</taxon>
        <taxon>Vittarioideae</taxon>
        <taxon>Adiantum</taxon>
    </lineage>
</organism>
<gene>
    <name evidence="1" type="ORF">GOP47_0023999</name>
</gene>
<comment type="caution">
    <text evidence="1">The sequence shown here is derived from an EMBL/GenBank/DDBJ whole genome shotgun (WGS) entry which is preliminary data.</text>
</comment>
<accession>A0A9D4Z4Z6</accession>
<keyword evidence="2" id="KW-1185">Reference proteome</keyword>
<dbReference type="AlphaFoldDB" id="A0A9D4Z4Z6"/>
<name>A0A9D4Z4Z6_ADICA</name>
<dbReference type="EMBL" id="JABFUD020000023">
    <property type="protein sequence ID" value="KAI5061494.1"/>
    <property type="molecule type" value="Genomic_DNA"/>
</dbReference>
<sequence length="108" mass="12361">MSLLTASAADDRVAGQARYCVASSPLVFCYIASICSHYKSKELHSNSLRFGPSSDFIEKIWHTAMFMSSKPSMSGMPSLRRHMMQKKWYVASFFCDFDHVFFKHGLFM</sequence>
<proteinExistence type="predicted"/>
<evidence type="ECO:0000313" key="2">
    <source>
        <dbReference type="Proteomes" id="UP000886520"/>
    </source>
</evidence>